<dbReference type="EMBL" id="JAHRIQ010067371">
    <property type="protein sequence ID" value="MEQ2242670.1"/>
    <property type="molecule type" value="Genomic_DNA"/>
</dbReference>
<keyword evidence="2" id="KW-1185">Reference proteome</keyword>
<comment type="caution">
    <text evidence="1">The sequence shown here is derived from an EMBL/GenBank/DDBJ whole genome shotgun (WGS) entry which is preliminary data.</text>
</comment>
<dbReference type="Proteomes" id="UP001482620">
    <property type="component" value="Unassembled WGS sequence"/>
</dbReference>
<organism evidence="1 2">
    <name type="scientific">Ilyodon furcidens</name>
    <name type="common">goldbreast splitfin</name>
    <dbReference type="NCBI Taxonomy" id="33524"/>
    <lineage>
        <taxon>Eukaryota</taxon>
        <taxon>Metazoa</taxon>
        <taxon>Chordata</taxon>
        <taxon>Craniata</taxon>
        <taxon>Vertebrata</taxon>
        <taxon>Euteleostomi</taxon>
        <taxon>Actinopterygii</taxon>
        <taxon>Neopterygii</taxon>
        <taxon>Teleostei</taxon>
        <taxon>Neoteleostei</taxon>
        <taxon>Acanthomorphata</taxon>
        <taxon>Ovalentaria</taxon>
        <taxon>Atherinomorphae</taxon>
        <taxon>Cyprinodontiformes</taxon>
        <taxon>Goodeidae</taxon>
        <taxon>Ilyodon</taxon>
    </lineage>
</organism>
<evidence type="ECO:0000313" key="1">
    <source>
        <dbReference type="EMBL" id="MEQ2242670.1"/>
    </source>
</evidence>
<protein>
    <submittedName>
        <fullName evidence="1">Uncharacterized protein</fullName>
    </submittedName>
</protein>
<accession>A0ABV0UBU6</accession>
<sequence>MFHFHCSPRWPVLSIPSHVHFCSQTAQISSPFMPLFLTPERVPMIASWFLKFLRQTLFSATFPLDSSQVTLSESGQPLQQLPKEFPQLLYNNLTAAHFQHSLHMFAQTSILCTLVNDLSALR</sequence>
<name>A0ABV0UBU6_9TELE</name>
<proteinExistence type="predicted"/>
<reference evidence="1 2" key="1">
    <citation type="submission" date="2021-06" db="EMBL/GenBank/DDBJ databases">
        <authorList>
            <person name="Palmer J.M."/>
        </authorList>
    </citation>
    <scope>NUCLEOTIDE SEQUENCE [LARGE SCALE GENOMIC DNA]</scope>
    <source>
        <strain evidence="2">if_2019</strain>
        <tissue evidence="1">Muscle</tissue>
    </source>
</reference>
<evidence type="ECO:0000313" key="2">
    <source>
        <dbReference type="Proteomes" id="UP001482620"/>
    </source>
</evidence>
<gene>
    <name evidence="1" type="ORF">ILYODFUR_038382</name>
</gene>